<dbReference type="InterPro" id="IPR037151">
    <property type="entry name" value="AlkB-like_sf"/>
</dbReference>
<proteinExistence type="predicted"/>
<dbReference type="EMBL" id="JAGTJR010000006">
    <property type="protein sequence ID" value="KAH7058817.1"/>
    <property type="molecule type" value="Genomic_DNA"/>
</dbReference>
<evidence type="ECO:0000313" key="9">
    <source>
        <dbReference type="Proteomes" id="UP000774617"/>
    </source>
</evidence>
<feature type="region of interest" description="Disordered" evidence="5">
    <location>
        <begin position="1"/>
        <end position="31"/>
    </location>
</feature>
<evidence type="ECO:0000256" key="1">
    <source>
        <dbReference type="ARBA" id="ARBA00022723"/>
    </source>
</evidence>
<name>A0ABQ8GKR5_9PEZI</name>
<keyword evidence="1" id="KW-0479">Metal-binding</keyword>
<evidence type="ECO:0008006" key="10">
    <source>
        <dbReference type="Google" id="ProtNLM"/>
    </source>
</evidence>
<dbReference type="SUPFAM" id="SSF51197">
    <property type="entry name" value="Clavaminate synthase-like"/>
    <property type="match status" value="1"/>
</dbReference>
<evidence type="ECO:0000259" key="7">
    <source>
        <dbReference type="PROSITE" id="PS51999"/>
    </source>
</evidence>
<dbReference type="PROSITE" id="PS51471">
    <property type="entry name" value="FE2OG_OXY"/>
    <property type="match status" value="1"/>
</dbReference>
<evidence type="ECO:0000256" key="2">
    <source>
        <dbReference type="ARBA" id="ARBA00022771"/>
    </source>
</evidence>
<accession>A0ABQ8GKR5</accession>
<protein>
    <recommendedName>
        <fullName evidence="10">Fe2OG dioxygenase domain-containing protein</fullName>
    </recommendedName>
</protein>
<organism evidence="8 9">
    <name type="scientific">Macrophomina phaseolina</name>
    <dbReference type="NCBI Taxonomy" id="35725"/>
    <lineage>
        <taxon>Eukaryota</taxon>
        <taxon>Fungi</taxon>
        <taxon>Dikarya</taxon>
        <taxon>Ascomycota</taxon>
        <taxon>Pezizomycotina</taxon>
        <taxon>Dothideomycetes</taxon>
        <taxon>Dothideomycetes incertae sedis</taxon>
        <taxon>Botryosphaeriales</taxon>
        <taxon>Botryosphaeriaceae</taxon>
        <taxon>Macrophomina</taxon>
    </lineage>
</organism>
<evidence type="ECO:0000256" key="4">
    <source>
        <dbReference type="PROSITE-ProRule" id="PRU01343"/>
    </source>
</evidence>
<sequence length="453" mass="51775">MDAFVLRKKRRTSHQNEEREHASAAPGEEEESTDIKLALLASLHPEVDHQFLLELLLDAEGSVEKASEALTEQRQNDWPRRKPMTVGYQSSLSRFRVSNSDADYANGTASKRLLSKKGKTLHLYSPEDIENNTPCSIIHNFLPADEAEALLNEMLGESPTYGRDTFKLFDKVVESPHSVCFYVDSWNEVVRQKTDYIYNGSRITDIRRTLPEMEKAKHKVRKTVNCEIKRRIEQFQAGVKLKYQSPHEWVPNASFVNCYDGGAESVGYHSDQLTYIGPRAIIGSLSLGVAREFRVRKVLPRDYSSTNDDTNRADIEGQIAIHLPHNSLLVMHASMQEEWKHSIAPATAIDPHPLAGNKRINITYRYYKESLHPRYTPKCKCGVPTVLRCVQRKKENRGRYMWMCHTSYTPGQEGCSFFQWAEFDDDGEPPWAKKVAKEKQEVKAADEGQVVEE</sequence>
<comment type="caution">
    <text evidence="8">The sequence shown here is derived from an EMBL/GenBank/DDBJ whole genome shotgun (WGS) entry which is preliminary data.</text>
</comment>
<dbReference type="CDD" id="cd14279">
    <property type="entry name" value="CUE"/>
    <property type="match status" value="1"/>
</dbReference>
<dbReference type="PANTHER" id="PTHR31212">
    <property type="entry name" value="ALPHA-KETOGLUTARATE-DEPENDENT DIOXYGENASE ALKB HOMOLOG 3"/>
    <property type="match status" value="1"/>
</dbReference>
<evidence type="ECO:0000256" key="5">
    <source>
        <dbReference type="SAM" id="MobiDB-lite"/>
    </source>
</evidence>
<keyword evidence="9" id="KW-1185">Reference proteome</keyword>
<feature type="region of interest" description="Disordered" evidence="5">
    <location>
        <begin position="432"/>
        <end position="453"/>
    </location>
</feature>
<evidence type="ECO:0000259" key="6">
    <source>
        <dbReference type="PROSITE" id="PS51471"/>
    </source>
</evidence>
<dbReference type="Proteomes" id="UP000774617">
    <property type="component" value="Unassembled WGS sequence"/>
</dbReference>
<evidence type="ECO:0000313" key="8">
    <source>
        <dbReference type="EMBL" id="KAH7058817.1"/>
    </source>
</evidence>
<dbReference type="InterPro" id="IPR027450">
    <property type="entry name" value="AlkB-like"/>
</dbReference>
<dbReference type="InterPro" id="IPR032854">
    <property type="entry name" value="ALKBH3"/>
</dbReference>
<feature type="compositionally biased region" description="Basic residues" evidence="5">
    <location>
        <begin position="1"/>
        <end position="13"/>
    </location>
</feature>
<gene>
    <name evidence="8" type="ORF">B0J12DRAFT_374899</name>
</gene>
<dbReference type="PROSITE" id="PS51999">
    <property type="entry name" value="ZF_GRF"/>
    <property type="match status" value="1"/>
</dbReference>
<dbReference type="InterPro" id="IPR005123">
    <property type="entry name" value="Oxoglu/Fe-dep_dioxygenase_dom"/>
</dbReference>
<keyword evidence="2 4" id="KW-0863">Zinc-finger</keyword>
<dbReference type="PANTHER" id="PTHR31212:SF4">
    <property type="entry name" value="ALPHA-KETOGLUTARATE-DEPENDENT DIOXYGENASE ALKB HOMOLOG 3"/>
    <property type="match status" value="1"/>
</dbReference>
<dbReference type="Pfam" id="PF06839">
    <property type="entry name" value="Zn_ribbon_GRF"/>
    <property type="match status" value="1"/>
</dbReference>
<feature type="compositionally biased region" description="Basic and acidic residues" evidence="5">
    <location>
        <begin position="435"/>
        <end position="446"/>
    </location>
</feature>
<dbReference type="Pfam" id="PF13532">
    <property type="entry name" value="2OG-FeII_Oxy_2"/>
    <property type="match status" value="1"/>
</dbReference>
<dbReference type="Gene3D" id="2.60.120.590">
    <property type="entry name" value="Alpha-ketoglutarate-dependent dioxygenase AlkB-like"/>
    <property type="match status" value="1"/>
</dbReference>
<reference evidence="8 9" key="1">
    <citation type="journal article" date="2021" name="Nat. Commun.">
        <title>Genetic determinants of endophytism in the Arabidopsis root mycobiome.</title>
        <authorList>
            <person name="Mesny F."/>
            <person name="Miyauchi S."/>
            <person name="Thiergart T."/>
            <person name="Pickel B."/>
            <person name="Atanasova L."/>
            <person name="Karlsson M."/>
            <person name="Huettel B."/>
            <person name="Barry K.W."/>
            <person name="Haridas S."/>
            <person name="Chen C."/>
            <person name="Bauer D."/>
            <person name="Andreopoulos W."/>
            <person name="Pangilinan J."/>
            <person name="LaButti K."/>
            <person name="Riley R."/>
            <person name="Lipzen A."/>
            <person name="Clum A."/>
            <person name="Drula E."/>
            <person name="Henrissat B."/>
            <person name="Kohler A."/>
            <person name="Grigoriev I.V."/>
            <person name="Martin F.M."/>
            <person name="Hacquard S."/>
        </authorList>
    </citation>
    <scope>NUCLEOTIDE SEQUENCE [LARGE SCALE GENOMIC DNA]</scope>
    <source>
        <strain evidence="8 9">MPI-SDFR-AT-0080</strain>
    </source>
</reference>
<feature type="domain" description="Fe2OG dioxygenase" evidence="6">
    <location>
        <begin position="250"/>
        <end position="368"/>
    </location>
</feature>
<feature type="domain" description="GRF-type" evidence="7">
    <location>
        <begin position="379"/>
        <end position="424"/>
    </location>
</feature>
<keyword evidence="3" id="KW-0862">Zinc</keyword>
<evidence type="ECO:0000256" key="3">
    <source>
        <dbReference type="ARBA" id="ARBA00022833"/>
    </source>
</evidence>
<dbReference type="InterPro" id="IPR010666">
    <property type="entry name" value="Znf_GRF"/>
</dbReference>